<dbReference type="InterPro" id="IPR003171">
    <property type="entry name" value="Mehydrof_redctse-like"/>
</dbReference>
<dbReference type="Pfam" id="PF02219">
    <property type="entry name" value="MTHFR"/>
    <property type="match status" value="1"/>
</dbReference>
<evidence type="ECO:0000256" key="1">
    <source>
        <dbReference type="ARBA" id="ARBA00001974"/>
    </source>
</evidence>
<keyword evidence="5" id="KW-0274">FAD</keyword>
<dbReference type="UniPathway" id="UPA00193"/>
<dbReference type="GO" id="GO:0071949">
    <property type="term" value="F:FAD binding"/>
    <property type="evidence" value="ECO:0007669"/>
    <property type="project" value="TreeGrafter"/>
</dbReference>
<dbReference type="PANTHER" id="PTHR45754:SF3">
    <property type="entry name" value="METHYLENETETRAHYDROFOLATE REDUCTASE (NADPH)"/>
    <property type="match status" value="1"/>
</dbReference>
<evidence type="ECO:0000256" key="3">
    <source>
        <dbReference type="ARBA" id="ARBA00006743"/>
    </source>
</evidence>
<protein>
    <submittedName>
        <fullName evidence="7">Uncharacterized protein</fullName>
    </submittedName>
</protein>
<dbReference type="SUPFAM" id="SSF51730">
    <property type="entry name" value="FAD-linked oxidoreductase"/>
    <property type="match status" value="1"/>
</dbReference>
<comment type="cofactor">
    <cofactor evidence="1">
        <name>FAD</name>
        <dbReference type="ChEBI" id="CHEBI:57692"/>
    </cofactor>
</comment>
<dbReference type="EMBL" id="UINC01127837">
    <property type="protein sequence ID" value="SVD07224.1"/>
    <property type="molecule type" value="Genomic_DNA"/>
</dbReference>
<proteinExistence type="inferred from homology"/>
<dbReference type="GO" id="GO:0035999">
    <property type="term" value="P:tetrahydrofolate interconversion"/>
    <property type="evidence" value="ECO:0007669"/>
    <property type="project" value="UniProtKB-UniPathway"/>
</dbReference>
<accession>A0A382SBE4</accession>
<organism evidence="7">
    <name type="scientific">marine metagenome</name>
    <dbReference type="NCBI Taxonomy" id="408172"/>
    <lineage>
        <taxon>unclassified sequences</taxon>
        <taxon>metagenomes</taxon>
        <taxon>ecological metagenomes</taxon>
    </lineage>
</organism>
<dbReference type="GO" id="GO:0009086">
    <property type="term" value="P:methionine biosynthetic process"/>
    <property type="evidence" value="ECO:0007669"/>
    <property type="project" value="TreeGrafter"/>
</dbReference>
<comment type="pathway">
    <text evidence="2">One-carbon metabolism; tetrahydrofolate interconversion.</text>
</comment>
<keyword evidence="4" id="KW-0285">Flavoprotein</keyword>
<dbReference type="InterPro" id="IPR029041">
    <property type="entry name" value="FAD-linked_oxidoreductase-like"/>
</dbReference>
<feature type="non-terminal residue" evidence="7">
    <location>
        <position position="230"/>
    </location>
</feature>
<evidence type="ECO:0000256" key="2">
    <source>
        <dbReference type="ARBA" id="ARBA00004777"/>
    </source>
</evidence>
<dbReference type="Gene3D" id="3.20.20.220">
    <property type="match status" value="1"/>
</dbReference>
<reference evidence="7" key="1">
    <citation type="submission" date="2018-05" db="EMBL/GenBank/DDBJ databases">
        <authorList>
            <person name="Lanie J.A."/>
            <person name="Ng W.-L."/>
            <person name="Kazmierczak K.M."/>
            <person name="Andrzejewski T.M."/>
            <person name="Davidsen T.M."/>
            <person name="Wayne K.J."/>
            <person name="Tettelin H."/>
            <person name="Glass J.I."/>
            <person name="Rusch D."/>
            <person name="Podicherti R."/>
            <person name="Tsui H.-C.T."/>
            <person name="Winkler M.E."/>
        </authorList>
    </citation>
    <scope>NUCLEOTIDE SEQUENCE</scope>
</reference>
<evidence type="ECO:0000313" key="7">
    <source>
        <dbReference type="EMBL" id="SVD07224.1"/>
    </source>
</evidence>
<gene>
    <name evidence="7" type="ORF">METZ01_LOCUS360078</name>
</gene>
<evidence type="ECO:0000256" key="5">
    <source>
        <dbReference type="ARBA" id="ARBA00022827"/>
    </source>
</evidence>
<keyword evidence="6" id="KW-0560">Oxidoreductase</keyword>
<evidence type="ECO:0000256" key="6">
    <source>
        <dbReference type="ARBA" id="ARBA00023002"/>
    </source>
</evidence>
<dbReference type="PANTHER" id="PTHR45754">
    <property type="entry name" value="METHYLENETETRAHYDROFOLATE REDUCTASE"/>
    <property type="match status" value="1"/>
</dbReference>
<dbReference type="GO" id="GO:0005829">
    <property type="term" value="C:cytosol"/>
    <property type="evidence" value="ECO:0007669"/>
    <property type="project" value="TreeGrafter"/>
</dbReference>
<dbReference type="GO" id="GO:0004489">
    <property type="term" value="F:methylenetetrahydrofolate reductase [NAD(P)H] activity"/>
    <property type="evidence" value="ECO:0007669"/>
    <property type="project" value="InterPro"/>
</dbReference>
<name>A0A382SBE4_9ZZZZ</name>
<dbReference type="CDD" id="cd00537">
    <property type="entry name" value="MTHFR"/>
    <property type="match status" value="1"/>
</dbReference>
<sequence>MSNLQEKMANGFVVTSELVPPKGTDIQSLLKTARLLEGYVDAFNVTDSHSARMRLAPVAAAHMLIDHGVEPILQMVTRDRNRIAIQSDMLGADVLGITNLVCMGGDPPHIGDHPDAKPVYDLSSHEVISVADTLNKGSDYAGNQLNQATNLHIGAVVNPGATDLETEIGRMEQKADAGARFFQTQAIYDVEGFQNFMNAVSHLKVTVIAGIMPIKSVKMAEYANKNIPGI</sequence>
<dbReference type="AlphaFoldDB" id="A0A382SBE4"/>
<evidence type="ECO:0000256" key="4">
    <source>
        <dbReference type="ARBA" id="ARBA00022630"/>
    </source>
</evidence>
<comment type="similarity">
    <text evidence="3">Belongs to the methylenetetrahydrofolate reductase family.</text>
</comment>